<accession>A0ABT8D9T3</accession>
<dbReference type="Proteomes" id="UP001243846">
    <property type="component" value="Unassembled WGS sequence"/>
</dbReference>
<sequence>MKSALFTLIRPQASNRALMLTEAEFARFFDNRDPRGWSKPVTLFAADRPEPLNAEVQAMLGHPQRICRAPASN</sequence>
<comment type="caution">
    <text evidence="1">The sequence shown here is derived from an EMBL/GenBank/DDBJ whole genome shotgun (WGS) entry which is preliminary data.</text>
</comment>
<evidence type="ECO:0000313" key="2">
    <source>
        <dbReference type="Proteomes" id="UP001243846"/>
    </source>
</evidence>
<protein>
    <submittedName>
        <fullName evidence="1">Uncharacterized protein</fullName>
    </submittedName>
</protein>
<dbReference type="EMBL" id="JAUFRC010000001">
    <property type="protein sequence ID" value="MDN3712195.1"/>
    <property type="molecule type" value="Genomic_DNA"/>
</dbReference>
<organism evidence="1 2">
    <name type="scientific">Paracoccus cavernae</name>
    <dbReference type="NCBI Taxonomy" id="1571207"/>
    <lineage>
        <taxon>Bacteria</taxon>
        <taxon>Pseudomonadati</taxon>
        <taxon>Pseudomonadota</taxon>
        <taxon>Alphaproteobacteria</taxon>
        <taxon>Rhodobacterales</taxon>
        <taxon>Paracoccaceae</taxon>
        <taxon>Paracoccus</taxon>
    </lineage>
</organism>
<evidence type="ECO:0000313" key="1">
    <source>
        <dbReference type="EMBL" id="MDN3712195.1"/>
    </source>
</evidence>
<name>A0ABT8D9T3_9RHOB</name>
<dbReference type="RefSeq" id="WP_377687084.1">
    <property type="nucleotide sequence ID" value="NZ_JBHMDZ010000042.1"/>
</dbReference>
<proteinExistence type="predicted"/>
<reference evidence="2" key="1">
    <citation type="journal article" date="2019" name="Int. J. Syst. Evol. Microbiol.">
        <title>The Global Catalogue of Microorganisms (GCM) 10K type strain sequencing project: providing services to taxonomists for standard genome sequencing and annotation.</title>
        <authorList>
            <consortium name="The Broad Institute Genomics Platform"/>
            <consortium name="The Broad Institute Genome Sequencing Center for Infectious Disease"/>
            <person name="Wu L."/>
            <person name="Ma J."/>
        </authorList>
    </citation>
    <scope>NUCLEOTIDE SEQUENCE [LARGE SCALE GENOMIC DNA]</scope>
    <source>
        <strain evidence="2">CECT 8482</strain>
    </source>
</reference>
<gene>
    <name evidence="1" type="ORF">QWZ10_11030</name>
</gene>
<keyword evidence="2" id="KW-1185">Reference proteome</keyword>